<dbReference type="FunFam" id="1.10.10.60:FF:000141">
    <property type="entry name" value="TetR family transcriptional regulator"/>
    <property type="match status" value="1"/>
</dbReference>
<feature type="domain" description="HTH tetR-type" evidence="5">
    <location>
        <begin position="15"/>
        <end position="75"/>
    </location>
</feature>
<evidence type="ECO:0000256" key="1">
    <source>
        <dbReference type="ARBA" id="ARBA00023015"/>
    </source>
</evidence>
<dbReference type="Gene3D" id="1.10.10.60">
    <property type="entry name" value="Homeodomain-like"/>
    <property type="match status" value="1"/>
</dbReference>
<keyword evidence="7" id="KW-1185">Reference proteome</keyword>
<evidence type="ECO:0000256" key="2">
    <source>
        <dbReference type="ARBA" id="ARBA00023125"/>
    </source>
</evidence>
<evidence type="ECO:0000256" key="4">
    <source>
        <dbReference type="PROSITE-ProRule" id="PRU00335"/>
    </source>
</evidence>
<dbReference type="SUPFAM" id="SSF48498">
    <property type="entry name" value="Tetracyclin repressor-like, C-terminal domain"/>
    <property type="match status" value="1"/>
</dbReference>
<protein>
    <recommendedName>
        <fullName evidence="5">HTH tetR-type domain-containing protein</fullName>
    </recommendedName>
</protein>
<sequence length="215" mass="23476">MPQTKVAPIETSCSARKRQTIVEAGTNVFLRLGYENATMDIVATEAGVAKQTVYNHFQSKDGLFHAIVEEIGEDLLSTIAASAQQGGQPRQVLTALATRFMAILMRPSSVALHRLLVSEAPRFPELGRMIFAIGPQGAVNRLARYLAEQADKGTLTVTDAELSAEQFLGALRGHFQLRALFQVEELPDEAAIQAAIDHAVGNFLKAHEARRLRQV</sequence>
<comment type="caution">
    <text evidence="6">The sequence shown here is derived from an EMBL/GenBank/DDBJ whole genome shotgun (WGS) entry which is preliminary data.</text>
</comment>
<dbReference type="Proteomes" id="UP000076400">
    <property type="component" value="Unassembled WGS sequence"/>
</dbReference>
<dbReference type="InterPro" id="IPR039536">
    <property type="entry name" value="TetR_C_Proteobacteria"/>
</dbReference>
<dbReference type="PANTHER" id="PTHR30055:SF146">
    <property type="entry name" value="HTH-TYPE TRANSCRIPTIONAL DUAL REGULATOR CECR"/>
    <property type="match status" value="1"/>
</dbReference>
<dbReference type="AlphaFoldDB" id="A0A154WGE6"/>
<dbReference type="Pfam" id="PF00440">
    <property type="entry name" value="TetR_N"/>
    <property type="match status" value="1"/>
</dbReference>
<evidence type="ECO:0000256" key="3">
    <source>
        <dbReference type="ARBA" id="ARBA00023163"/>
    </source>
</evidence>
<dbReference type="EMBL" id="LPXN01000013">
    <property type="protein sequence ID" value="KZD12587.1"/>
    <property type="molecule type" value="Genomic_DNA"/>
</dbReference>
<feature type="DNA-binding region" description="H-T-H motif" evidence="4">
    <location>
        <begin position="38"/>
        <end position="57"/>
    </location>
</feature>
<dbReference type="PANTHER" id="PTHR30055">
    <property type="entry name" value="HTH-TYPE TRANSCRIPTIONAL REGULATOR RUTR"/>
    <property type="match status" value="1"/>
</dbReference>
<dbReference type="RefSeq" id="WP_067551810.1">
    <property type="nucleotide sequence ID" value="NZ_LPXN01000013.1"/>
</dbReference>
<evidence type="ECO:0000259" key="5">
    <source>
        <dbReference type="PROSITE" id="PS50977"/>
    </source>
</evidence>
<organism evidence="6 7">
    <name type="scientific">Oceanibaculum pacificum</name>
    <dbReference type="NCBI Taxonomy" id="580166"/>
    <lineage>
        <taxon>Bacteria</taxon>
        <taxon>Pseudomonadati</taxon>
        <taxon>Pseudomonadota</taxon>
        <taxon>Alphaproteobacteria</taxon>
        <taxon>Rhodospirillales</taxon>
        <taxon>Oceanibaculaceae</taxon>
        <taxon>Oceanibaculum</taxon>
    </lineage>
</organism>
<name>A0A154WGE6_9PROT</name>
<dbReference type="InterPro" id="IPR050109">
    <property type="entry name" value="HTH-type_TetR-like_transc_reg"/>
</dbReference>
<evidence type="ECO:0000313" key="6">
    <source>
        <dbReference type="EMBL" id="KZD12587.1"/>
    </source>
</evidence>
<reference evidence="6 7" key="1">
    <citation type="submission" date="2015-12" db="EMBL/GenBank/DDBJ databases">
        <title>Genome sequence of Oceanibaculum pacificum MCCC 1A02656.</title>
        <authorList>
            <person name="Lu L."/>
            <person name="Lai Q."/>
            <person name="Shao Z."/>
            <person name="Qian P."/>
        </authorList>
    </citation>
    <scope>NUCLEOTIDE SEQUENCE [LARGE SCALE GENOMIC DNA]</scope>
    <source>
        <strain evidence="6 7">MCCC 1A02656</strain>
    </source>
</reference>
<evidence type="ECO:0000313" key="7">
    <source>
        <dbReference type="Proteomes" id="UP000076400"/>
    </source>
</evidence>
<keyword evidence="1" id="KW-0805">Transcription regulation</keyword>
<dbReference type="PROSITE" id="PS50977">
    <property type="entry name" value="HTH_TETR_2"/>
    <property type="match status" value="1"/>
</dbReference>
<gene>
    <name evidence="6" type="ORF">AUP43_04350</name>
</gene>
<accession>A0A154WGE6</accession>
<dbReference type="GO" id="GO:0000976">
    <property type="term" value="F:transcription cis-regulatory region binding"/>
    <property type="evidence" value="ECO:0007669"/>
    <property type="project" value="TreeGrafter"/>
</dbReference>
<dbReference type="Pfam" id="PF14246">
    <property type="entry name" value="TetR_C_7"/>
    <property type="match status" value="1"/>
</dbReference>
<dbReference type="InterPro" id="IPR036271">
    <property type="entry name" value="Tet_transcr_reg_TetR-rel_C_sf"/>
</dbReference>
<keyword evidence="3" id="KW-0804">Transcription</keyword>
<dbReference type="STRING" id="580166.AUP43_04350"/>
<dbReference type="GO" id="GO:0003700">
    <property type="term" value="F:DNA-binding transcription factor activity"/>
    <property type="evidence" value="ECO:0007669"/>
    <property type="project" value="TreeGrafter"/>
</dbReference>
<dbReference type="InterPro" id="IPR001647">
    <property type="entry name" value="HTH_TetR"/>
</dbReference>
<proteinExistence type="predicted"/>
<dbReference type="SUPFAM" id="SSF46689">
    <property type="entry name" value="Homeodomain-like"/>
    <property type="match status" value="1"/>
</dbReference>
<dbReference type="Gene3D" id="1.10.357.10">
    <property type="entry name" value="Tetracycline Repressor, domain 2"/>
    <property type="match status" value="1"/>
</dbReference>
<keyword evidence="2 4" id="KW-0238">DNA-binding</keyword>
<dbReference type="PRINTS" id="PR00455">
    <property type="entry name" value="HTHTETR"/>
</dbReference>
<dbReference type="InterPro" id="IPR009057">
    <property type="entry name" value="Homeodomain-like_sf"/>
</dbReference>